<name>A0ABP7HKX2_9ACTN</name>
<reference evidence="3" key="1">
    <citation type="journal article" date="2019" name="Int. J. Syst. Evol. Microbiol.">
        <title>The Global Catalogue of Microorganisms (GCM) 10K type strain sequencing project: providing services to taxonomists for standard genome sequencing and annotation.</title>
        <authorList>
            <consortium name="The Broad Institute Genomics Platform"/>
            <consortium name="The Broad Institute Genome Sequencing Center for Infectious Disease"/>
            <person name="Wu L."/>
            <person name="Ma J."/>
        </authorList>
    </citation>
    <scope>NUCLEOTIDE SEQUENCE [LARGE SCALE GENOMIC DNA]</scope>
    <source>
        <strain evidence="3">JCM 17138</strain>
    </source>
</reference>
<proteinExistence type="predicted"/>
<protein>
    <submittedName>
        <fullName evidence="2">Uncharacterized protein</fullName>
    </submittedName>
</protein>
<keyword evidence="3" id="KW-1185">Reference proteome</keyword>
<sequence>MTSDDSRPVTGDIARAREKAAAAMTGAVTAWLSALNNDQLRRRGQRASTSLTSRGALQKA</sequence>
<dbReference type="RefSeq" id="WP_275780106.1">
    <property type="nucleotide sequence ID" value="NZ_BAABDE010000016.1"/>
</dbReference>
<dbReference type="EMBL" id="BAABDE010000016">
    <property type="protein sequence ID" value="GAA3798157.1"/>
    <property type="molecule type" value="Genomic_DNA"/>
</dbReference>
<evidence type="ECO:0000313" key="3">
    <source>
        <dbReference type="Proteomes" id="UP001501009"/>
    </source>
</evidence>
<organism evidence="2 3">
    <name type="scientific">Streptomyces coacervatus</name>
    <dbReference type="NCBI Taxonomy" id="647381"/>
    <lineage>
        <taxon>Bacteria</taxon>
        <taxon>Bacillati</taxon>
        <taxon>Actinomycetota</taxon>
        <taxon>Actinomycetes</taxon>
        <taxon>Kitasatosporales</taxon>
        <taxon>Streptomycetaceae</taxon>
        <taxon>Streptomyces</taxon>
    </lineage>
</organism>
<comment type="caution">
    <text evidence="2">The sequence shown here is derived from an EMBL/GenBank/DDBJ whole genome shotgun (WGS) entry which is preliminary data.</text>
</comment>
<evidence type="ECO:0000313" key="2">
    <source>
        <dbReference type="EMBL" id="GAA3798157.1"/>
    </source>
</evidence>
<accession>A0ABP7HKX2</accession>
<feature type="region of interest" description="Disordered" evidence="1">
    <location>
        <begin position="41"/>
        <end position="60"/>
    </location>
</feature>
<feature type="compositionally biased region" description="Polar residues" evidence="1">
    <location>
        <begin position="46"/>
        <end position="60"/>
    </location>
</feature>
<gene>
    <name evidence="2" type="ORF">GCM10022403_035020</name>
</gene>
<evidence type="ECO:0000256" key="1">
    <source>
        <dbReference type="SAM" id="MobiDB-lite"/>
    </source>
</evidence>
<dbReference type="Proteomes" id="UP001501009">
    <property type="component" value="Unassembled WGS sequence"/>
</dbReference>